<keyword evidence="2" id="KW-1185">Reference proteome</keyword>
<organism evidence="1 2">
    <name type="scientific">Thermithiobacillus plumbiphilus</name>
    <dbReference type="NCBI Taxonomy" id="1729899"/>
    <lineage>
        <taxon>Bacteria</taxon>
        <taxon>Pseudomonadati</taxon>
        <taxon>Pseudomonadota</taxon>
        <taxon>Acidithiobacillia</taxon>
        <taxon>Acidithiobacillales</taxon>
        <taxon>Thermithiobacillaceae</taxon>
        <taxon>Thermithiobacillus</taxon>
    </lineage>
</organism>
<comment type="caution">
    <text evidence="1">The sequence shown here is derived from an EMBL/GenBank/DDBJ whole genome shotgun (WGS) entry which is preliminary data.</text>
</comment>
<reference evidence="1 2" key="1">
    <citation type="submission" date="2024-04" db="EMBL/GenBank/DDBJ databases">
        <authorList>
            <person name="Abashina T."/>
            <person name="Shaikin A."/>
        </authorList>
    </citation>
    <scope>NUCLEOTIDE SEQUENCE [LARGE SCALE GENOMIC DNA]</scope>
    <source>
        <strain evidence="1 2">AAFK</strain>
    </source>
</reference>
<dbReference type="Proteomes" id="UP001446205">
    <property type="component" value="Unassembled WGS sequence"/>
</dbReference>
<dbReference type="EMBL" id="JBBPCO010000001">
    <property type="protein sequence ID" value="MEK8088146.1"/>
    <property type="molecule type" value="Genomic_DNA"/>
</dbReference>
<dbReference type="InterPro" id="IPR043519">
    <property type="entry name" value="NT_sf"/>
</dbReference>
<gene>
    <name evidence="1" type="ORF">WOB96_00055</name>
</gene>
<name>A0ABU9D3I5_9PROT</name>
<sequence length="167" mass="18546">MIDPTEQGAPVIRRPRAISVQAAVLQHFADRGLILLGTGPLRRGIDPVERLEFLLDLGSGREPDWRILLSSLPDVAGVQPSERLVRLNSGEILKFYRSPRDSLGYAQIAHTGPKAFVQQLRQRPGWDEPPAPDEQTAFARIGLPWIDPELRDDPDVITCAENKESPA</sequence>
<protein>
    <submittedName>
        <fullName evidence="1">Uncharacterized protein</fullName>
    </submittedName>
</protein>
<evidence type="ECO:0000313" key="2">
    <source>
        <dbReference type="Proteomes" id="UP001446205"/>
    </source>
</evidence>
<dbReference type="SUPFAM" id="SSF81301">
    <property type="entry name" value="Nucleotidyltransferase"/>
    <property type="match status" value="1"/>
</dbReference>
<proteinExistence type="predicted"/>
<dbReference type="RefSeq" id="WP_341369213.1">
    <property type="nucleotide sequence ID" value="NZ_JBBPCO010000001.1"/>
</dbReference>
<accession>A0ABU9D3I5</accession>
<evidence type="ECO:0000313" key="1">
    <source>
        <dbReference type="EMBL" id="MEK8088146.1"/>
    </source>
</evidence>